<proteinExistence type="predicted"/>
<name>A0A644XBH7_9ZZZZ</name>
<evidence type="ECO:0000313" key="1">
    <source>
        <dbReference type="EMBL" id="MPM13566.1"/>
    </source>
</evidence>
<dbReference type="EMBL" id="VSSQ01002139">
    <property type="protein sequence ID" value="MPM13566.1"/>
    <property type="molecule type" value="Genomic_DNA"/>
</dbReference>
<organism evidence="1">
    <name type="scientific">bioreactor metagenome</name>
    <dbReference type="NCBI Taxonomy" id="1076179"/>
    <lineage>
        <taxon>unclassified sequences</taxon>
        <taxon>metagenomes</taxon>
        <taxon>ecological metagenomes</taxon>
    </lineage>
</organism>
<accession>A0A644XBH7</accession>
<reference evidence="1" key="1">
    <citation type="submission" date="2019-08" db="EMBL/GenBank/DDBJ databases">
        <authorList>
            <person name="Kucharzyk K."/>
            <person name="Murdoch R.W."/>
            <person name="Higgins S."/>
            <person name="Loffler F."/>
        </authorList>
    </citation>
    <scope>NUCLEOTIDE SEQUENCE</scope>
</reference>
<protein>
    <submittedName>
        <fullName evidence="1">Uncharacterized protein</fullName>
    </submittedName>
</protein>
<dbReference type="AlphaFoldDB" id="A0A644XBH7"/>
<sequence length="119" mass="12991">MGESHVLAARRRGGNVGRHVQQLVFLRREHHGARAARLLRRHGVFLGAFDLLHGPLDGRRQLERSADVARHIVALPAGLGRLGRHGGGIARRDAGGDQLGAVGRFIERISAFFWAVAQV</sequence>
<gene>
    <name evidence="1" type="ORF">SDC9_59923</name>
</gene>
<comment type="caution">
    <text evidence="1">The sequence shown here is derived from an EMBL/GenBank/DDBJ whole genome shotgun (WGS) entry which is preliminary data.</text>
</comment>